<keyword evidence="6 8" id="KW-0472">Membrane</keyword>
<dbReference type="Pfam" id="PF08478">
    <property type="entry name" value="POTRA_1"/>
    <property type="match status" value="1"/>
</dbReference>
<comment type="similarity">
    <text evidence="8">Belongs to the FtsQ/DivIB family. DivIB subfamily.</text>
</comment>
<evidence type="ECO:0000256" key="8">
    <source>
        <dbReference type="HAMAP-Rule" id="MF_00912"/>
    </source>
</evidence>
<dbReference type="Proteomes" id="UP000782705">
    <property type="component" value="Unassembled WGS sequence"/>
</dbReference>
<evidence type="ECO:0000256" key="4">
    <source>
        <dbReference type="ARBA" id="ARBA00022692"/>
    </source>
</evidence>
<feature type="region of interest" description="Disordered" evidence="9">
    <location>
        <begin position="1"/>
        <end position="55"/>
    </location>
</feature>
<comment type="caution">
    <text evidence="11">The sequence shown here is derived from an EMBL/GenBank/DDBJ whole genome shotgun (WGS) entry which is preliminary data.</text>
</comment>
<dbReference type="PROSITE" id="PS51779">
    <property type="entry name" value="POTRA"/>
    <property type="match status" value="1"/>
</dbReference>
<reference evidence="11 12" key="1">
    <citation type="submission" date="2016-06" db="EMBL/GenBank/DDBJ databases">
        <title>Four novel species of enterococci isolated from chicken manure.</title>
        <authorList>
            <person name="Van Tyne D."/>
        </authorList>
    </citation>
    <scope>NUCLEOTIDE SEQUENCE [LARGE SCALE GENOMIC DNA]</scope>
    <source>
        <strain evidence="11 12">CU12B</strain>
    </source>
</reference>
<feature type="domain" description="POTRA" evidence="10">
    <location>
        <begin position="99"/>
        <end position="170"/>
    </location>
</feature>
<evidence type="ECO:0000313" key="12">
    <source>
        <dbReference type="Proteomes" id="UP000782705"/>
    </source>
</evidence>
<keyword evidence="3 8" id="KW-0132">Cell division</keyword>
<dbReference type="InterPro" id="IPR026580">
    <property type="entry name" value="DivIB"/>
</dbReference>
<keyword evidence="5 8" id="KW-1133">Transmembrane helix</keyword>
<evidence type="ECO:0000256" key="7">
    <source>
        <dbReference type="ARBA" id="ARBA00023306"/>
    </source>
</evidence>
<evidence type="ECO:0000259" key="10">
    <source>
        <dbReference type="PROSITE" id="PS51779"/>
    </source>
</evidence>
<sequence length="320" mass="36591">MTPWQKEHLLYLEKNGHEEPAETEEANEETTNMEEKANDSEETEDDTESVDESERVSFADRLPKLKEYRNKQLYQRLLLLTLLFLAPLLVTVYWISPLNQLAEVTVKGNQKVAAETIINASNLKIHESLWPQFFERQSTVAQIKKQVPRVNDVTITINHLNQFTIDITEHQEVALLVKGKEYLPILDNGLIIEDPQKEASQDKVIFEGFKEEAKILETLTAYHKLAKEIQEGISQIKYAPTAKNDQLLNLYMNDGNQVIVNISNMASQMKYYAQVAKELDSKGIVDMEVGIFAYPYPTSDSSTDESSQETVTESNEEINF</sequence>
<evidence type="ECO:0000256" key="1">
    <source>
        <dbReference type="ARBA" id="ARBA00004370"/>
    </source>
</evidence>
<evidence type="ECO:0000256" key="3">
    <source>
        <dbReference type="ARBA" id="ARBA00022618"/>
    </source>
</evidence>
<evidence type="ECO:0000313" key="11">
    <source>
        <dbReference type="EMBL" id="KAF1303248.1"/>
    </source>
</evidence>
<dbReference type="InterPro" id="IPR005548">
    <property type="entry name" value="Cell_div_FtsQ/DivIB_C"/>
</dbReference>
<evidence type="ECO:0000256" key="5">
    <source>
        <dbReference type="ARBA" id="ARBA00022989"/>
    </source>
</evidence>
<gene>
    <name evidence="8" type="primary">divIB</name>
    <name evidence="11" type="ORF">BAU17_08455</name>
</gene>
<feature type="region of interest" description="Disordered" evidence="9">
    <location>
        <begin position="296"/>
        <end position="320"/>
    </location>
</feature>
<comment type="subcellular location">
    <subcellularLocation>
        <location evidence="8">Cell membrane</location>
        <topology evidence="8">Single-pass type II membrane protein</topology>
    </subcellularLocation>
    <subcellularLocation>
        <location evidence="1">Membrane</location>
    </subcellularLocation>
    <text evidence="8">Localizes to the division septum.</text>
</comment>
<comment type="function">
    <text evidence="8">Cell division protein that may be involved in stabilizing or promoting the assembly of the division complex.</text>
</comment>
<dbReference type="PANTHER" id="PTHR37820:SF1">
    <property type="entry name" value="CELL DIVISION PROTEIN FTSQ"/>
    <property type="match status" value="1"/>
</dbReference>
<organism evidence="11 12">
    <name type="scientific">Candidatus Enterococcus willemsii</name>
    <dbReference type="NCBI Taxonomy" id="1857215"/>
    <lineage>
        <taxon>Bacteria</taxon>
        <taxon>Bacillati</taxon>
        <taxon>Bacillota</taxon>
        <taxon>Bacilli</taxon>
        <taxon>Lactobacillales</taxon>
        <taxon>Enterococcaceae</taxon>
        <taxon>Enterococcus</taxon>
    </lineage>
</organism>
<dbReference type="InterPro" id="IPR050487">
    <property type="entry name" value="FtsQ_DivIB"/>
</dbReference>
<dbReference type="HAMAP" id="MF_00912">
    <property type="entry name" value="DivIB"/>
    <property type="match status" value="1"/>
</dbReference>
<keyword evidence="7 8" id="KW-0131">Cell cycle</keyword>
<feature type="compositionally biased region" description="Acidic residues" evidence="9">
    <location>
        <begin position="21"/>
        <end position="32"/>
    </location>
</feature>
<dbReference type="Gene3D" id="3.40.50.10960">
    <property type="match status" value="1"/>
</dbReference>
<feature type="transmembrane region" description="Helical" evidence="8">
    <location>
        <begin position="77"/>
        <end position="95"/>
    </location>
</feature>
<proteinExistence type="inferred from homology"/>
<dbReference type="PANTHER" id="PTHR37820">
    <property type="entry name" value="CELL DIVISION PROTEIN DIVIB"/>
    <property type="match status" value="1"/>
</dbReference>
<dbReference type="InterPro" id="IPR013685">
    <property type="entry name" value="POTRA_FtsQ_type"/>
</dbReference>
<dbReference type="EMBL" id="MAEL01000042">
    <property type="protein sequence ID" value="KAF1303248.1"/>
    <property type="molecule type" value="Genomic_DNA"/>
</dbReference>
<name>A0ABQ6YZJ2_9ENTE</name>
<feature type="compositionally biased region" description="Acidic residues" evidence="9">
    <location>
        <begin position="40"/>
        <end position="51"/>
    </location>
</feature>
<dbReference type="GO" id="GO:0051301">
    <property type="term" value="P:cell division"/>
    <property type="evidence" value="ECO:0007669"/>
    <property type="project" value="UniProtKB-KW"/>
</dbReference>
<keyword evidence="12" id="KW-1185">Reference proteome</keyword>
<evidence type="ECO:0000256" key="2">
    <source>
        <dbReference type="ARBA" id="ARBA00022475"/>
    </source>
</evidence>
<dbReference type="InterPro" id="IPR034746">
    <property type="entry name" value="POTRA"/>
</dbReference>
<evidence type="ECO:0000256" key="9">
    <source>
        <dbReference type="SAM" id="MobiDB-lite"/>
    </source>
</evidence>
<protein>
    <recommendedName>
        <fullName evidence="8">Cell division protein DivIB</fullName>
    </recommendedName>
</protein>
<accession>A0ABQ6YZJ2</accession>
<dbReference type="Pfam" id="PF03799">
    <property type="entry name" value="FtsQ_DivIB_C"/>
    <property type="match status" value="1"/>
</dbReference>
<evidence type="ECO:0000256" key="6">
    <source>
        <dbReference type="ARBA" id="ARBA00023136"/>
    </source>
</evidence>
<keyword evidence="2 8" id="KW-1003">Cell membrane</keyword>
<keyword evidence="4 8" id="KW-0812">Transmembrane</keyword>
<feature type="compositionally biased region" description="Basic and acidic residues" evidence="9">
    <location>
        <begin position="1"/>
        <end position="20"/>
    </location>
</feature>